<dbReference type="EMBL" id="JAQOWY010000158">
    <property type="protein sequence ID" value="KAK1848912.1"/>
    <property type="molecule type" value="Genomic_DNA"/>
</dbReference>
<dbReference type="SUPFAM" id="SSF144232">
    <property type="entry name" value="HIT/MYND zinc finger-like"/>
    <property type="match status" value="1"/>
</dbReference>
<dbReference type="PROSITE" id="PS50865">
    <property type="entry name" value="ZF_MYND_2"/>
    <property type="match status" value="1"/>
</dbReference>
<evidence type="ECO:0000256" key="2">
    <source>
        <dbReference type="ARBA" id="ARBA00022771"/>
    </source>
</evidence>
<keyword evidence="1" id="KW-0479">Metal-binding</keyword>
<dbReference type="AlphaFoldDB" id="A0AAD9EIN0"/>
<comment type="caution">
    <text evidence="7">The sequence shown here is derived from an EMBL/GenBank/DDBJ whole genome shotgun (WGS) entry which is preliminary data.</text>
</comment>
<dbReference type="Gene3D" id="6.10.140.2220">
    <property type="match status" value="1"/>
</dbReference>
<name>A0AAD9EIN0_9PEZI</name>
<sequence length="1261" mass="143753">MDDSHDCFRSLGSLELSPPLALSDWGSDDEASSSGSDVSLRSSRSAPDLRQLQQLPPVPKLDYSKHGPALEWFMSQTFLDDSWKTPPDFTTEVVDKRARAPFPNFVFEGSTRNHRHDAYYNILLRRRKIRDRYKDRELRNLGNTPDCDWRWCGFPNCEASTCRYTIEFNDGFGIFAHKILCYNDKGSRKDVLRALLSDFESITEDLGAGIHDLVAFAVSPPILCAMADCVPTFLDNDGNKRGTFISVKDIKTAEINFEEIMVSMSRNSREEQARLHKKIWANEGHAVSKTAPELVLEYFMRAEAWRKRQTERGYPWNWETGASVGIFKIILGTLRRQFEDGRLILSDGSQKGFVEKTWRQWLDTYRPWNDRRVAILTELEADCTAKRGKADQTKHTHEGVGQKLKGKELVLYFIELSVELLPQLRDSHGDPPELGMKVLAIFTLLSPVQKPIEMASGGLYPTPTPSWFTLADRHHLERVLDVSGYSRKGNKTADTLDEEARRNLIEIDYHLFQDGLPDYFDRSKRYDRQPGDPLDRMFAALPTPADDEKVTSPDVKLEKGIADYNRRFVLALWPYANSSLQRVVQISSDPNAHDYWWLTRFAFSLHERSDLSIRCTFSQLLGQLAVSGTIPVSPAPVAADELSVPGAYPASSSSNDATELSRKQAWLRYTRFIYQGRHDEDSDNCLHQVAANTKLNDLHELFDVNKCAFCHVRCANSPNRLRHCSGCHIEAFRYIRRAYCSEKCQKADWSNNHYYACQKRKHFLRAVDMLRAVAQKFQSFTYSELFTDAAVTMNLYGRGDMPATEDLADKMTMKNSRTVFSSTVAACGPWLGREGLDWKACLKTADPDVKRKLLAWDATDNIYYHLQGLIYLILAPHCDAIVEMTVLSRNAEWIASTAGDISRETNEFQTSKGKDPMFWPRPILSCHIRGASTEEGVYVIDLLGSKVGHEHIVLPYDAYVKSRHVSCLSSVPLYPTKRWVPHPYPVEQKGLVVTRDGISEALRSSIMRYFAQHWADMKGPGHLAKLKDEPYEVYLQHFLKLTDKILEDATAKSRAAGHCQRYLHHDPNPYSHEYTIGMTWREAEVSVYKNVWMKANAHKTIMGTISEQNKRLPAGSETRRLVLMWIDRLVKHRQKHPFDAADILGSKLSKHYNLAGDFGLEETRAIESSFLQWSGVPKREVERFFTFCEKMLGGNKLDGPITPELFRTLTSPNGAMDFMKNMTPDEAQMFLGIGHLMMSPNASDTIEHLQAKLHGLNIAKK</sequence>
<evidence type="ECO:0000256" key="5">
    <source>
        <dbReference type="SAM" id="MobiDB-lite"/>
    </source>
</evidence>
<gene>
    <name evidence="7" type="ORF">CCHR01_08478</name>
</gene>
<keyword evidence="8" id="KW-1185">Reference proteome</keyword>
<feature type="region of interest" description="Disordered" evidence="5">
    <location>
        <begin position="17"/>
        <end position="60"/>
    </location>
</feature>
<evidence type="ECO:0000256" key="1">
    <source>
        <dbReference type="ARBA" id="ARBA00022723"/>
    </source>
</evidence>
<dbReference type="InterPro" id="IPR002893">
    <property type="entry name" value="Znf_MYND"/>
</dbReference>
<keyword evidence="2 4" id="KW-0863">Zinc-finger</keyword>
<evidence type="ECO:0000313" key="8">
    <source>
        <dbReference type="Proteomes" id="UP001243330"/>
    </source>
</evidence>
<proteinExistence type="predicted"/>
<keyword evidence="3" id="KW-0862">Zinc</keyword>
<evidence type="ECO:0000256" key="3">
    <source>
        <dbReference type="ARBA" id="ARBA00022833"/>
    </source>
</evidence>
<feature type="domain" description="MYND-type" evidence="6">
    <location>
        <begin position="707"/>
        <end position="757"/>
    </location>
</feature>
<protein>
    <submittedName>
        <fullName evidence="7">Mynd finger</fullName>
    </submittedName>
</protein>
<dbReference type="Proteomes" id="UP001243330">
    <property type="component" value="Unassembled WGS sequence"/>
</dbReference>
<dbReference type="GO" id="GO:0008270">
    <property type="term" value="F:zinc ion binding"/>
    <property type="evidence" value="ECO:0007669"/>
    <property type="project" value="UniProtKB-KW"/>
</dbReference>
<feature type="compositionally biased region" description="Low complexity" evidence="5">
    <location>
        <begin position="32"/>
        <end position="45"/>
    </location>
</feature>
<reference evidence="7" key="1">
    <citation type="submission" date="2023-01" db="EMBL/GenBank/DDBJ databases">
        <title>Colletotrichum chrysophilum M932 genome sequence.</title>
        <authorList>
            <person name="Baroncelli R."/>
        </authorList>
    </citation>
    <scope>NUCLEOTIDE SEQUENCE</scope>
    <source>
        <strain evidence="7">M932</strain>
    </source>
</reference>
<evidence type="ECO:0000259" key="6">
    <source>
        <dbReference type="PROSITE" id="PS50865"/>
    </source>
</evidence>
<organism evidence="7 8">
    <name type="scientific">Colletotrichum chrysophilum</name>
    <dbReference type="NCBI Taxonomy" id="1836956"/>
    <lineage>
        <taxon>Eukaryota</taxon>
        <taxon>Fungi</taxon>
        <taxon>Dikarya</taxon>
        <taxon>Ascomycota</taxon>
        <taxon>Pezizomycotina</taxon>
        <taxon>Sordariomycetes</taxon>
        <taxon>Hypocreomycetidae</taxon>
        <taxon>Glomerellales</taxon>
        <taxon>Glomerellaceae</taxon>
        <taxon>Colletotrichum</taxon>
        <taxon>Colletotrichum gloeosporioides species complex</taxon>
    </lineage>
</organism>
<accession>A0AAD9EIN0</accession>
<evidence type="ECO:0000313" key="7">
    <source>
        <dbReference type="EMBL" id="KAK1848912.1"/>
    </source>
</evidence>
<evidence type="ECO:0000256" key="4">
    <source>
        <dbReference type="PROSITE-ProRule" id="PRU00134"/>
    </source>
</evidence>